<dbReference type="InterPro" id="IPR035919">
    <property type="entry name" value="EAL_sf"/>
</dbReference>
<dbReference type="PROSITE" id="PS50883">
    <property type="entry name" value="EAL"/>
    <property type="match status" value="1"/>
</dbReference>
<evidence type="ECO:0000259" key="1">
    <source>
        <dbReference type="PROSITE" id="PS50883"/>
    </source>
</evidence>
<feature type="domain" description="EAL" evidence="1">
    <location>
        <begin position="8"/>
        <end position="93"/>
    </location>
</feature>
<evidence type="ECO:0000313" key="3">
    <source>
        <dbReference type="Proteomes" id="UP000289555"/>
    </source>
</evidence>
<dbReference type="InterPro" id="IPR052155">
    <property type="entry name" value="Biofilm_reg_signaling"/>
</dbReference>
<dbReference type="InterPro" id="IPR001633">
    <property type="entry name" value="EAL_dom"/>
</dbReference>
<keyword evidence="3" id="KW-1185">Reference proteome</keyword>
<dbReference type="PANTHER" id="PTHR44757:SF2">
    <property type="entry name" value="BIOFILM ARCHITECTURE MAINTENANCE PROTEIN MBAA"/>
    <property type="match status" value="1"/>
</dbReference>
<evidence type="ECO:0000313" key="2">
    <source>
        <dbReference type="EMBL" id="BBI53691.1"/>
    </source>
</evidence>
<dbReference type="EMBL" id="AP019416">
    <property type="protein sequence ID" value="BBI53691.1"/>
    <property type="molecule type" value="Genomic_DNA"/>
</dbReference>
<name>A0ABN5X3K8_9GAMM</name>
<sequence length="93" mass="10666">MQAALLAHVKLESDLRQAQASQQWQLYYQPQVDHYGTITGVEALLRWHHPERGMVSPGDFIPLLESNELINDVGEWVLEDACYQLARWAQHPG</sequence>
<proteinExistence type="predicted"/>
<protein>
    <recommendedName>
        <fullName evidence="1">EAL domain-containing protein</fullName>
    </recommendedName>
</protein>
<gene>
    <name evidence="2" type="ORF">HORIV_61120</name>
</gene>
<dbReference type="CDD" id="cd01948">
    <property type="entry name" value="EAL"/>
    <property type="match status" value="1"/>
</dbReference>
<accession>A0ABN5X3K8</accession>
<organism evidence="2 3">
    <name type="scientific">Vreelandella olivaria</name>
    <dbReference type="NCBI Taxonomy" id="390919"/>
    <lineage>
        <taxon>Bacteria</taxon>
        <taxon>Pseudomonadati</taxon>
        <taxon>Pseudomonadota</taxon>
        <taxon>Gammaproteobacteria</taxon>
        <taxon>Oceanospirillales</taxon>
        <taxon>Halomonadaceae</taxon>
        <taxon>Vreelandella</taxon>
    </lineage>
</organism>
<dbReference type="Gene3D" id="3.20.20.450">
    <property type="entry name" value="EAL domain"/>
    <property type="match status" value="1"/>
</dbReference>
<dbReference type="SUPFAM" id="SSF141868">
    <property type="entry name" value="EAL domain-like"/>
    <property type="match status" value="1"/>
</dbReference>
<dbReference type="Pfam" id="PF00563">
    <property type="entry name" value="EAL"/>
    <property type="match status" value="1"/>
</dbReference>
<reference evidence="3" key="1">
    <citation type="journal article" date="2019" name="Microbiol. Resour. Announc.">
        <title>Complete Genome Sequence of Halomonas olivaria, a Moderately Halophilic Bacterium Isolated from Olive Processing Effluents, Obtained by Nanopore Sequencing.</title>
        <authorList>
            <person name="Nagata S."/>
            <person name="Ii K.M."/>
            <person name="Tsukimi T."/>
            <person name="Miura M.C."/>
            <person name="Galipon J."/>
            <person name="Arakawa K."/>
        </authorList>
    </citation>
    <scope>NUCLEOTIDE SEQUENCE [LARGE SCALE GENOMIC DNA]</scope>
    <source>
        <strain evidence="3">TYRC17</strain>
    </source>
</reference>
<dbReference type="PANTHER" id="PTHR44757">
    <property type="entry name" value="DIGUANYLATE CYCLASE DGCP"/>
    <property type="match status" value="1"/>
</dbReference>
<dbReference type="Proteomes" id="UP000289555">
    <property type="component" value="Chromosome"/>
</dbReference>